<dbReference type="Proteomes" id="UP000563853">
    <property type="component" value="Unassembled WGS sequence"/>
</dbReference>
<dbReference type="SUPFAM" id="SSF47413">
    <property type="entry name" value="lambda repressor-like DNA-binding domains"/>
    <property type="match status" value="1"/>
</dbReference>
<feature type="domain" description="HTH cro/C1-type" evidence="2">
    <location>
        <begin position="4"/>
        <end position="58"/>
    </location>
</feature>
<dbReference type="RefSeq" id="WP_170091223.1">
    <property type="nucleotide sequence ID" value="NZ_JABAFP010000005.1"/>
</dbReference>
<evidence type="ECO:0000256" key="1">
    <source>
        <dbReference type="ARBA" id="ARBA00023125"/>
    </source>
</evidence>
<reference evidence="3 4" key="1">
    <citation type="submission" date="2020-04" db="EMBL/GenBank/DDBJ databases">
        <authorList>
            <person name="Hitch T.C.A."/>
            <person name="Wylensek D."/>
            <person name="Clavel T."/>
        </authorList>
    </citation>
    <scope>NUCLEOTIDE SEQUENCE [LARGE SCALE GENOMIC DNA]</scope>
    <source>
        <strain evidence="3 4">WCA-389-WT-5H1</strain>
    </source>
</reference>
<dbReference type="PANTHER" id="PTHR46558:SF13">
    <property type="entry name" value="HTH-TYPE TRANSCRIPTIONAL REGULATOR IMMR"/>
    <property type="match status" value="1"/>
</dbReference>
<evidence type="ECO:0000259" key="2">
    <source>
        <dbReference type="PROSITE" id="PS50943"/>
    </source>
</evidence>
<proteinExistence type="predicted"/>
<dbReference type="EMBL" id="JABAFP010000005">
    <property type="protein sequence ID" value="NME41586.1"/>
    <property type="molecule type" value="Genomic_DNA"/>
</dbReference>
<gene>
    <name evidence="3" type="ORF">HF863_02165</name>
</gene>
<dbReference type="InterPro" id="IPR010982">
    <property type="entry name" value="Lambda_DNA-bd_dom_sf"/>
</dbReference>
<dbReference type="AlphaFoldDB" id="A0A848CB79"/>
<dbReference type="Pfam" id="PF01381">
    <property type="entry name" value="HTH_3"/>
    <property type="match status" value="1"/>
</dbReference>
<dbReference type="Gene3D" id="1.10.260.40">
    <property type="entry name" value="lambda repressor-like DNA-binding domains"/>
    <property type="match status" value="1"/>
</dbReference>
<dbReference type="CDD" id="cd00093">
    <property type="entry name" value="HTH_XRE"/>
    <property type="match status" value="1"/>
</dbReference>
<dbReference type="PANTHER" id="PTHR46558">
    <property type="entry name" value="TRACRIPTIONAL REGULATORY PROTEIN-RELATED-RELATED"/>
    <property type="match status" value="1"/>
</dbReference>
<organism evidence="3 4">
    <name type="scientific">Ligilactobacillus agilis</name>
    <dbReference type="NCBI Taxonomy" id="1601"/>
    <lineage>
        <taxon>Bacteria</taxon>
        <taxon>Bacillati</taxon>
        <taxon>Bacillota</taxon>
        <taxon>Bacilli</taxon>
        <taxon>Lactobacillales</taxon>
        <taxon>Lactobacillaceae</taxon>
        <taxon>Ligilactobacillus</taxon>
    </lineage>
</organism>
<name>A0A848CB79_9LACO</name>
<comment type="caution">
    <text evidence="3">The sequence shown here is derived from an EMBL/GenBank/DDBJ whole genome shotgun (WGS) entry which is preliminary data.</text>
</comment>
<dbReference type="SMART" id="SM00530">
    <property type="entry name" value="HTH_XRE"/>
    <property type="match status" value="1"/>
</dbReference>
<sequence>MNRLKELRKQKGLTLVELGKKVNLANNTLSQYERGVREPKLKTWEKLANFFGVSVAYLIGESNIKEPYNKWSKADFLYSEYLRLSDKLETEYEAYLSEFSDKIKDINTIENPNDDENTLNHRIGKTFNLLFQAEKDLLEYKQKHIELEIKQSERLARYEDRTGE</sequence>
<protein>
    <submittedName>
        <fullName evidence="3">Helix-turn-helix transcriptional regulator</fullName>
    </submittedName>
</protein>
<dbReference type="GO" id="GO:0003677">
    <property type="term" value="F:DNA binding"/>
    <property type="evidence" value="ECO:0007669"/>
    <property type="project" value="UniProtKB-KW"/>
</dbReference>
<dbReference type="InterPro" id="IPR001387">
    <property type="entry name" value="Cro/C1-type_HTH"/>
</dbReference>
<accession>A0A848CB79</accession>
<keyword evidence="1" id="KW-0238">DNA-binding</keyword>
<evidence type="ECO:0000313" key="4">
    <source>
        <dbReference type="Proteomes" id="UP000563853"/>
    </source>
</evidence>
<evidence type="ECO:0000313" key="3">
    <source>
        <dbReference type="EMBL" id="NME41586.1"/>
    </source>
</evidence>
<dbReference type="PROSITE" id="PS50943">
    <property type="entry name" value="HTH_CROC1"/>
    <property type="match status" value="1"/>
</dbReference>